<reference evidence="1" key="1">
    <citation type="journal article" date="2017" name="J. Invertebr. Pathol.">
        <title>Identification and bacterial characteristics of Xenorhabdus hominickii ANU101 from an entomopathogenic nematode, Steinernema monticolum.</title>
        <authorList>
            <person name="Park Y."/>
            <person name="Kang S."/>
            <person name="Sadekuzzaman M."/>
            <person name="Kim H."/>
            <person name="Jung J.K."/>
            <person name="Kim Y."/>
        </authorList>
    </citation>
    <scope>NUCLEOTIDE SEQUENCE</scope>
    <source>
        <strain evidence="1">ANU101</strain>
        <plasmid evidence="1">unnamed2</plasmid>
    </source>
</reference>
<proteinExistence type="predicted"/>
<evidence type="ECO:0000313" key="1">
    <source>
        <dbReference type="EMBL" id="ARD69725.1"/>
    </source>
</evidence>
<name>A0A1V0M4D2_XENHO</name>
<geneLocation type="plasmid" evidence="1">
    <name>unnamed2</name>
</geneLocation>
<dbReference type="EMBL" id="KX517799">
    <property type="protein sequence ID" value="ARD69725.1"/>
    <property type="molecule type" value="Genomic_DNA"/>
</dbReference>
<dbReference type="AlphaFoldDB" id="A0A1V0M4D2"/>
<evidence type="ECO:0000313" key="2">
    <source>
        <dbReference type="EMBL" id="PHM51656.1"/>
    </source>
</evidence>
<dbReference type="Proteomes" id="UP000225433">
    <property type="component" value="Unassembled WGS sequence"/>
</dbReference>
<keyword evidence="1" id="KW-0614">Plasmid</keyword>
<gene>
    <name evidence="2" type="ORF">Xhom_04854</name>
</gene>
<dbReference type="RefSeq" id="WP_099140039.1">
    <property type="nucleotide sequence ID" value="NZ_CAWNQJ010000041.1"/>
</dbReference>
<organism evidence="1">
    <name type="scientific">Xenorhabdus hominickii</name>
    <dbReference type="NCBI Taxonomy" id="351679"/>
    <lineage>
        <taxon>Bacteria</taxon>
        <taxon>Pseudomonadati</taxon>
        <taxon>Pseudomonadota</taxon>
        <taxon>Gammaproteobacteria</taxon>
        <taxon>Enterobacterales</taxon>
        <taxon>Morganellaceae</taxon>
        <taxon>Xenorhabdus</taxon>
    </lineage>
</organism>
<protein>
    <submittedName>
        <fullName evidence="1">Uncharacterized protein</fullName>
    </submittedName>
</protein>
<evidence type="ECO:0000313" key="3">
    <source>
        <dbReference type="Proteomes" id="UP000225433"/>
    </source>
</evidence>
<dbReference type="EMBL" id="NJAI01000015">
    <property type="protein sequence ID" value="PHM51656.1"/>
    <property type="molecule type" value="Genomic_DNA"/>
</dbReference>
<sequence>MTILSLNIEVYSDWKEPLTPKIAVNDTYEIAKQIDGLFGYPKTWYLSGDTLEEALIRVAFDQQGITEDAINEFEEGYTEDYPMVISGVWDGKNNTEGCAIFYHNYRMNQLGQTKIEINISIKEKEFQFPKLIDFIKFLVSGHNTVLSH</sequence>
<reference evidence="2 3" key="2">
    <citation type="journal article" date="2017" name="Nat. Microbiol.">
        <title>Natural product diversity associated with the nematode symbionts Photorhabdus and Xenorhabdus.</title>
        <authorList>
            <person name="Tobias N.J."/>
            <person name="Wolff H."/>
            <person name="Djahanschiri B."/>
            <person name="Grundmann F."/>
            <person name="Kronenwerth M."/>
            <person name="Shi Y.M."/>
            <person name="Simonyi S."/>
            <person name="Grun P."/>
            <person name="Shapiro-Ilan D."/>
            <person name="Pidot S.J."/>
            <person name="Stinear T.P."/>
            <person name="Ebersberger I."/>
            <person name="Bode H.B."/>
        </authorList>
    </citation>
    <scope>NUCLEOTIDE SEQUENCE [LARGE SCALE GENOMIC DNA]</scope>
    <source>
        <strain evidence="2 3">DSM 17903</strain>
    </source>
</reference>
<accession>A0A1V0M4D2</accession>